<dbReference type="STRING" id="225164.V3Z991"/>
<accession>V3Z991</accession>
<dbReference type="RefSeq" id="XP_009061927.1">
    <property type="nucleotide sequence ID" value="XM_009063679.1"/>
</dbReference>
<evidence type="ECO:0000313" key="2">
    <source>
        <dbReference type="Proteomes" id="UP000030746"/>
    </source>
</evidence>
<dbReference type="CTD" id="20240392"/>
<dbReference type="KEGG" id="lgi:LOTGIDRAFT_166616"/>
<dbReference type="Gene3D" id="3.60.10.10">
    <property type="entry name" value="Endonuclease/exonuclease/phosphatase"/>
    <property type="match status" value="1"/>
</dbReference>
<gene>
    <name evidence="1" type="ORF">LOTGIDRAFT_166616</name>
</gene>
<sequence length="291" mass="33526">MAGRVKVVSDQRISDIGKSRVPPNSPLDSDNLSIVVFGLNYTQDERLEEKIYKVIRTLGDETVNQVKETNVKRFNSRTDKPGLIKVSFENNQQRNIVLSNKRKLMRAYIPPINSDYSSIEMFDIIEDSYLKLCSDKSEFCLLGDFNARTSEYDDFLSPDDYREEVEDLDFYIKNRFEQNTAIASYGGTLERSNKDKVLNRYGERLLEMCINLGIYILNSRSETDKNIGAFTCAGSSAVDYAICSPGLFRYTKEFTICEYNPLYSDKHCPLSLILYHREILIPDNKTHQTEK</sequence>
<reference evidence="1 2" key="1">
    <citation type="journal article" date="2013" name="Nature">
        <title>Insights into bilaterian evolution from three spiralian genomes.</title>
        <authorList>
            <person name="Simakov O."/>
            <person name="Marletaz F."/>
            <person name="Cho S.J."/>
            <person name="Edsinger-Gonzales E."/>
            <person name="Havlak P."/>
            <person name="Hellsten U."/>
            <person name="Kuo D.H."/>
            <person name="Larsson T."/>
            <person name="Lv J."/>
            <person name="Arendt D."/>
            <person name="Savage R."/>
            <person name="Osoegawa K."/>
            <person name="de Jong P."/>
            <person name="Grimwood J."/>
            <person name="Chapman J.A."/>
            <person name="Shapiro H."/>
            <person name="Aerts A."/>
            <person name="Otillar R.P."/>
            <person name="Terry A.Y."/>
            <person name="Boore J.L."/>
            <person name="Grigoriev I.V."/>
            <person name="Lindberg D.R."/>
            <person name="Seaver E.C."/>
            <person name="Weisblat D.A."/>
            <person name="Putnam N.H."/>
            <person name="Rokhsar D.S."/>
        </authorList>
    </citation>
    <scope>NUCLEOTIDE SEQUENCE [LARGE SCALE GENOMIC DNA]</scope>
</reference>
<dbReference type="SUPFAM" id="SSF56219">
    <property type="entry name" value="DNase I-like"/>
    <property type="match status" value="1"/>
</dbReference>
<dbReference type="GeneID" id="20240392"/>
<dbReference type="AlphaFoldDB" id="V3Z991"/>
<evidence type="ECO:0008006" key="3">
    <source>
        <dbReference type="Google" id="ProtNLM"/>
    </source>
</evidence>
<dbReference type="EMBL" id="KB202917">
    <property type="protein sequence ID" value="ESO87463.1"/>
    <property type="molecule type" value="Genomic_DNA"/>
</dbReference>
<dbReference type="HOGENOM" id="CLU_957404_0_0_1"/>
<name>V3Z991_LOTGI</name>
<evidence type="ECO:0000313" key="1">
    <source>
        <dbReference type="EMBL" id="ESO87463.1"/>
    </source>
</evidence>
<dbReference type="OrthoDB" id="6082598at2759"/>
<dbReference type="Proteomes" id="UP000030746">
    <property type="component" value="Unassembled WGS sequence"/>
</dbReference>
<protein>
    <recommendedName>
        <fullName evidence="3">Endonuclease/exonuclease/phosphatase domain-containing protein</fullName>
    </recommendedName>
</protein>
<keyword evidence="2" id="KW-1185">Reference proteome</keyword>
<organism evidence="1 2">
    <name type="scientific">Lottia gigantea</name>
    <name type="common">Giant owl limpet</name>
    <dbReference type="NCBI Taxonomy" id="225164"/>
    <lineage>
        <taxon>Eukaryota</taxon>
        <taxon>Metazoa</taxon>
        <taxon>Spiralia</taxon>
        <taxon>Lophotrochozoa</taxon>
        <taxon>Mollusca</taxon>
        <taxon>Gastropoda</taxon>
        <taxon>Patellogastropoda</taxon>
        <taxon>Lottioidea</taxon>
        <taxon>Lottiidae</taxon>
        <taxon>Lottia</taxon>
    </lineage>
</organism>
<dbReference type="InterPro" id="IPR036691">
    <property type="entry name" value="Endo/exonu/phosph_ase_sf"/>
</dbReference>
<proteinExistence type="predicted"/>